<feature type="transmembrane region" description="Helical" evidence="1">
    <location>
        <begin position="127"/>
        <end position="157"/>
    </location>
</feature>
<dbReference type="PANTHER" id="PTHR33741:SF5">
    <property type="entry name" value="TRANSMEMBRANE PROTEIN DDB_G0269096-RELATED"/>
    <property type="match status" value="1"/>
</dbReference>
<name>A0A1H4IUX5_RHOJO</name>
<dbReference type="EMBL" id="FNTL01000002">
    <property type="protein sequence ID" value="SEB37032.1"/>
    <property type="molecule type" value="Genomic_DNA"/>
</dbReference>
<dbReference type="RefSeq" id="WP_073357970.1">
    <property type="nucleotide sequence ID" value="NZ_FNTL01000002.1"/>
</dbReference>
<dbReference type="InterPro" id="IPR007065">
    <property type="entry name" value="HPP"/>
</dbReference>
<keyword evidence="1" id="KW-1133">Transmembrane helix</keyword>
<evidence type="ECO:0000259" key="2">
    <source>
        <dbReference type="Pfam" id="PF04982"/>
    </source>
</evidence>
<feature type="transmembrane region" description="Helical" evidence="1">
    <location>
        <begin position="46"/>
        <end position="65"/>
    </location>
</feature>
<dbReference type="InterPro" id="IPR058581">
    <property type="entry name" value="TM_HPP"/>
</dbReference>
<feature type="transmembrane region" description="Helical" evidence="1">
    <location>
        <begin position="85"/>
        <end position="115"/>
    </location>
</feature>
<keyword evidence="1" id="KW-0472">Membrane</keyword>
<dbReference type="Proteomes" id="UP000183407">
    <property type="component" value="Unassembled WGS sequence"/>
</dbReference>
<feature type="transmembrane region" description="Helical" evidence="1">
    <location>
        <begin position="20"/>
        <end position="40"/>
    </location>
</feature>
<evidence type="ECO:0000313" key="3">
    <source>
        <dbReference type="EMBL" id="SEB37032.1"/>
    </source>
</evidence>
<keyword evidence="1" id="KW-0812">Transmembrane</keyword>
<dbReference type="Pfam" id="PF04982">
    <property type="entry name" value="TM_HPP"/>
    <property type="match status" value="1"/>
</dbReference>
<sequence>MAEVRLAPGATGKRGPAAWALLRIPLVSGLGGFGAIFVLAQTEANLHTLLLVAPFGASCVLLFALPQSPLARPKNVIGGHLLSSLIGVAILAAIGPGPLTLGVGVGIAIAAMTLTDTVHPPAGADPILIIAAAASWSYLLAPILAGSVTLVVLAWCYHRFISKREYPTRG</sequence>
<organism evidence="3 4">
    <name type="scientific">Rhodococcus jostii</name>
    <dbReference type="NCBI Taxonomy" id="132919"/>
    <lineage>
        <taxon>Bacteria</taxon>
        <taxon>Bacillati</taxon>
        <taxon>Actinomycetota</taxon>
        <taxon>Actinomycetes</taxon>
        <taxon>Mycobacteriales</taxon>
        <taxon>Nocardiaceae</taxon>
        <taxon>Rhodococcus</taxon>
    </lineage>
</organism>
<proteinExistence type="predicted"/>
<feature type="domain" description="HPP transmembrane region" evidence="2">
    <location>
        <begin position="25"/>
        <end position="167"/>
    </location>
</feature>
<gene>
    <name evidence="3" type="ORF">SAMN04490220_0469</name>
</gene>
<accession>A0A1H4IUX5</accession>
<dbReference type="PANTHER" id="PTHR33741">
    <property type="entry name" value="TRANSMEMBRANE PROTEIN DDB_G0269096-RELATED"/>
    <property type="match status" value="1"/>
</dbReference>
<dbReference type="OrthoDB" id="9811720at2"/>
<evidence type="ECO:0000313" key="4">
    <source>
        <dbReference type="Proteomes" id="UP000183407"/>
    </source>
</evidence>
<dbReference type="AlphaFoldDB" id="A0A1H4IUX5"/>
<reference evidence="4" key="1">
    <citation type="submission" date="2016-10" db="EMBL/GenBank/DDBJ databases">
        <authorList>
            <person name="Varghese N."/>
        </authorList>
    </citation>
    <scope>NUCLEOTIDE SEQUENCE [LARGE SCALE GENOMIC DNA]</scope>
    <source>
        <strain evidence="4">DSM 44719</strain>
    </source>
</reference>
<protein>
    <submittedName>
        <fullName evidence="3">HPP family protein</fullName>
    </submittedName>
</protein>
<evidence type="ECO:0000256" key="1">
    <source>
        <dbReference type="SAM" id="Phobius"/>
    </source>
</evidence>